<evidence type="ECO:0000256" key="1">
    <source>
        <dbReference type="SAM" id="MobiDB-lite"/>
    </source>
</evidence>
<organism evidence="2 3">
    <name type="scientific">Mycolicibacterium obuense</name>
    <dbReference type="NCBI Taxonomy" id="1807"/>
    <lineage>
        <taxon>Bacteria</taxon>
        <taxon>Bacillati</taxon>
        <taxon>Actinomycetota</taxon>
        <taxon>Actinomycetes</taxon>
        <taxon>Mycobacteriales</taxon>
        <taxon>Mycobacteriaceae</taxon>
        <taxon>Mycolicibacterium</taxon>
    </lineage>
</organism>
<dbReference type="RefSeq" id="WP_046361215.1">
    <property type="nucleotide sequence ID" value="NZ_LAUZ02000007.1"/>
</dbReference>
<feature type="compositionally biased region" description="Gly residues" evidence="1">
    <location>
        <begin position="72"/>
        <end position="82"/>
    </location>
</feature>
<reference evidence="2 3" key="1">
    <citation type="journal article" date="2015" name="Genome Announc.">
        <title>Draft Genome Sequence of Mycobacterium obuense Strain UC1, Isolated from Patient Sputum.</title>
        <authorList>
            <person name="Greninger A.L."/>
            <person name="Cunningham G."/>
            <person name="Hsu E.D."/>
            <person name="Yu J.M."/>
            <person name="Chiu C.Y."/>
            <person name="Miller S."/>
        </authorList>
    </citation>
    <scope>NUCLEOTIDE SEQUENCE [LARGE SCALE GENOMIC DNA]</scope>
    <source>
        <strain evidence="2 3">UC1</strain>
    </source>
</reference>
<protein>
    <submittedName>
        <fullName evidence="2">Uncharacterized protein</fullName>
    </submittedName>
</protein>
<proteinExistence type="predicted"/>
<feature type="region of interest" description="Disordered" evidence="1">
    <location>
        <begin position="63"/>
        <end position="104"/>
    </location>
</feature>
<feature type="region of interest" description="Disordered" evidence="1">
    <location>
        <begin position="1"/>
        <end position="39"/>
    </location>
</feature>
<feature type="compositionally biased region" description="Low complexity" evidence="1">
    <location>
        <begin position="91"/>
        <end position="104"/>
    </location>
</feature>
<gene>
    <name evidence="2" type="ORF">WN67_01150</name>
</gene>
<dbReference type="AlphaFoldDB" id="A0A0M2K3B5"/>
<dbReference type="PATRIC" id="fig|1807.13.peg.1042"/>
<sequence length="206" mass="21336">MSDNDWFDSPNWHDANEAIDPGGAAAGPGAIGPVPAQLISSTSDPGGYHYEIGDDGMWLYVPDEDPMDPGGAAAGPGAGGGLAPISNTTNPEGAPAGTPAGASGAPFQVSYSELEKFAQEHDLNAEELAQWASGDPDFAERYLATHGKVNFGTYLKIKEFMASKQIAGTAFAEHNAQTSNALRLAVASTKAQEERNAAAIDATRMV</sequence>
<comment type="caution">
    <text evidence="2">The sequence shown here is derived from an EMBL/GenBank/DDBJ whole genome shotgun (WGS) entry which is preliminary data.</text>
</comment>
<evidence type="ECO:0000313" key="2">
    <source>
        <dbReference type="EMBL" id="KKF03867.1"/>
    </source>
</evidence>
<accession>A0A0M2K3B5</accession>
<dbReference type="Proteomes" id="UP000034150">
    <property type="component" value="Unassembled WGS sequence"/>
</dbReference>
<evidence type="ECO:0000313" key="3">
    <source>
        <dbReference type="Proteomes" id="UP000034150"/>
    </source>
</evidence>
<name>A0A0M2K3B5_9MYCO</name>
<dbReference type="EMBL" id="LAUZ02000007">
    <property type="protein sequence ID" value="KKF03867.1"/>
    <property type="molecule type" value="Genomic_DNA"/>
</dbReference>
<dbReference type="OrthoDB" id="4624707at2"/>
<keyword evidence="3" id="KW-1185">Reference proteome</keyword>